<proteinExistence type="predicted"/>
<dbReference type="Proteomes" id="UP000053477">
    <property type="component" value="Unassembled WGS sequence"/>
</dbReference>
<evidence type="ECO:0000313" key="2">
    <source>
        <dbReference type="Proteomes" id="UP000053477"/>
    </source>
</evidence>
<evidence type="ECO:0000313" key="1">
    <source>
        <dbReference type="EMBL" id="KLO12138.1"/>
    </source>
</evidence>
<reference evidence="1 2" key="1">
    <citation type="submission" date="2015-04" db="EMBL/GenBank/DDBJ databases">
        <title>Complete genome sequence of Schizopora paradoxa KUC8140, a cosmopolitan wood degrader in East Asia.</title>
        <authorList>
            <consortium name="DOE Joint Genome Institute"/>
            <person name="Min B."/>
            <person name="Park H."/>
            <person name="Jang Y."/>
            <person name="Kim J.-J."/>
            <person name="Kim K.H."/>
            <person name="Pangilinan J."/>
            <person name="Lipzen A."/>
            <person name="Riley R."/>
            <person name="Grigoriev I.V."/>
            <person name="Spatafora J.W."/>
            <person name="Choi I.-G."/>
        </authorList>
    </citation>
    <scope>NUCLEOTIDE SEQUENCE [LARGE SCALE GENOMIC DNA]</scope>
    <source>
        <strain evidence="1 2">KUC8140</strain>
    </source>
</reference>
<gene>
    <name evidence="1" type="ORF">SCHPADRAFT_436051</name>
</gene>
<protein>
    <submittedName>
        <fullName evidence="1">Uncharacterized protein</fullName>
    </submittedName>
</protein>
<dbReference type="InParanoid" id="A0A0H2RRM9"/>
<keyword evidence="2" id="KW-1185">Reference proteome</keyword>
<accession>A0A0H2RRM9</accession>
<dbReference type="AlphaFoldDB" id="A0A0H2RRM9"/>
<name>A0A0H2RRM9_9AGAM</name>
<sequence length="98" mass="10852">MVGICVDAATEVRRSFFSILRPLLLLRCSPYPFTSMSFSHTSLTPPSHARPLLARHVDQTRERRDRIPAQRTQNAACSYHLGVSTGNVALSRRASSVG</sequence>
<organism evidence="1 2">
    <name type="scientific">Schizopora paradoxa</name>
    <dbReference type="NCBI Taxonomy" id="27342"/>
    <lineage>
        <taxon>Eukaryota</taxon>
        <taxon>Fungi</taxon>
        <taxon>Dikarya</taxon>
        <taxon>Basidiomycota</taxon>
        <taxon>Agaricomycotina</taxon>
        <taxon>Agaricomycetes</taxon>
        <taxon>Hymenochaetales</taxon>
        <taxon>Schizoporaceae</taxon>
        <taxon>Schizopora</taxon>
    </lineage>
</organism>
<dbReference type="EMBL" id="KQ085984">
    <property type="protein sequence ID" value="KLO12138.1"/>
    <property type="molecule type" value="Genomic_DNA"/>
</dbReference>